<dbReference type="InterPro" id="IPR046985">
    <property type="entry name" value="IP5"/>
</dbReference>
<sequence length="424" mass="49435">MDNLRIYTATYNVGTETPFGVSLLDLLSLEEDGENEKLPDLYILSFQEVNAQPQNLLINTLIDDPWTQAIKDHLRDRDYVNIKSIRLQGLLLVVFALRRHILNIKDVESNYTRTGFSGKWGNKGAVSVRLNIYGCSFCFVNSHLTAHDENCKSRIQDYNKIIEDQKFHVAGTKTILSHDYVFWMGDLNFRLLMEYEHSPEEIEREVEKKELKKLLENDQLKFVMDDGTAFHELTEKQPDFPPTFKYEVGTSNYDHKRRPAWCDRILHRVNAKNYENVTLSVDQLSYRSHPMYTLSDHKPVSAEFLIKVFSDYNESMISFDHVATWDGDSDNKVTYSISKDFDVEAKDWIAVFKDGFTGLDEYVTYEYMRKCSNPIEEIDGAWKYEATFSNPSKCDSYRLVYFSHNKYDVTRVMAISNVFSIVKN</sequence>
<dbReference type="GO" id="GO:0001726">
    <property type="term" value="C:ruffle"/>
    <property type="evidence" value="ECO:0007669"/>
    <property type="project" value="TreeGrafter"/>
</dbReference>
<dbReference type="GO" id="GO:0046856">
    <property type="term" value="P:phosphatidylinositol dephosphorylation"/>
    <property type="evidence" value="ECO:0007669"/>
    <property type="project" value="InterPro"/>
</dbReference>
<proteinExistence type="inferred from homology"/>
<dbReference type="InterPro" id="IPR036691">
    <property type="entry name" value="Endo/exonu/phosph_ase_sf"/>
</dbReference>
<dbReference type="SUPFAM" id="SSF56219">
    <property type="entry name" value="DNase I-like"/>
    <property type="match status" value="1"/>
</dbReference>
<dbReference type="PANTHER" id="PTHR11200">
    <property type="entry name" value="INOSITOL 5-PHOSPHATASE"/>
    <property type="match status" value="1"/>
</dbReference>
<dbReference type="Pfam" id="PF22669">
    <property type="entry name" value="Exo_endo_phos2"/>
    <property type="match status" value="1"/>
</dbReference>
<dbReference type="PANTHER" id="PTHR11200:SF275">
    <property type="entry name" value="LD06095P"/>
    <property type="match status" value="1"/>
</dbReference>
<dbReference type="OrthoDB" id="62798at2759"/>
<dbReference type="Gene3D" id="3.60.10.10">
    <property type="entry name" value="Endonuclease/exonuclease/phosphatase"/>
    <property type="match status" value="1"/>
</dbReference>
<keyword evidence="4" id="KW-1185">Reference proteome</keyword>
<dbReference type="Gene3D" id="2.60.40.2840">
    <property type="match status" value="1"/>
</dbReference>
<evidence type="ECO:0000259" key="2">
    <source>
        <dbReference type="SMART" id="SM00128"/>
    </source>
</evidence>
<protein>
    <recommendedName>
        <fullName evidence="2">Inositol polyphosphate-related phosphatase domain-containing protein</fullName>
    </recommendedName>
</protein>
<dbReference type="InterPro" id="IPR041611">
    <property type="entry name" value="SKICH"/>
</dbReference>
<dbReference type="AlphaFoldDB" id="A0A9P0FCK6"/>
<dbReference type="Proteomes" id="UP001154078">
    <property type="component" value="Chromosome 1"/>
</dbReference>
<dbReference type="SMART" id="SM00128">
    <property type="entry name" value="IPPc"/>
    <property type="match status" value="1"/>
</dbReference>
<dbReference type="EMBL" id="OV121132">
    <property type="protein sequence ID" value="CAH0548055.1"/>
    <property type="molecule type" value="Genomic_DNA"/>
</dbReference>
<dbReference type="GO" id="GO:0005886">
    <property type="term" value="C:plasma membrane"/>
    <property type="evidence" value="ECO:0007669"/>
    <property type="project" value="TreeGrafter"/>
</dbReference>
<comment type="similarity">
    <text evidence="1">Belongs to the inositol 1,4,5-trisphosphate 5-phosphatase type II family.</text>
</comment>
<gene>
    <name evidence="3" type="ORF">MELIAE_LOCUS1908</name>
</gene>
<dbReference type="GO" id="GO:0004439">
    <property type="term" value="F:phosphatidylinositol-4,5-bisphosphate 5-phosphatase activity"/>
    <property type="evidence" value="ECO:0007669"/>
    <property type="project" value="TreeGrafter"/>
</dbReference>
<dbReference type="GO" id="GO:0005737">
    <property type="term" value="C:cytoplasm"/>
    <property type="evidence" value="ECO:0007669"/>
    <property type="project" value="TreeGrafter"/>
</dbReference>
<dbReference type="Pfam" id="PF17751">
    <property type="entry name" value="SKICH"/>
    <property type="match status" value="1"/>
</dbReference>
<reference evidence="3" key="1">
    <citation type="submission" date="2021-12" db="EMBL/GenBank/DDBJ databases">
        <authorList>
            <person name="King R."/>
        </authorList>
    </citation>
    <scope>NUCLEOTIDE SEQUENCE</scope>
</reference>
<accession>A0A9P0FCK6</accession>
<dbReference type="FunFam" id="3.60.10.10:FF:000060">
    <property type="entry name" value="Uncharacterized protein, isoform C"/>
    <property type="match status" value="1"/>
</dbReference>
<dbReference type="InterPro" id="IPR000300">
    <property type="entry name" value="IPPc"/>
</dbReference>
<name>A0A9P0FCK6_BRAAE</name>
<organism evidence="3 4">
    <name type="scientific">Brassicogethes aeneus</name>
    <name type="common">Rape pollen beetle</name>
    <name type="synonym">Meligethes aeneus</name>
    <dbReference type="NCBI Taxonomy" id="1431903"/>
    <lineage>
        <taxon>Eukaryota</taxon>
        <taxon>Metazoa</taxon>
        <taxon>Ecdysozoa</taxon>
        <taxon>Arthropoda</taxon>
        <taxon>Hexapoda</taxon>
        <taxon>Insecta</taxon>
        <taxon>Pterygota</taxon>
        <taxon>Neoptera</taxon>
        <taxon>Endopterygota</taxon>
        <taxon>Coleoptera</taxon>
        <taxon>Polyphaga</taxon>
        <taxon>Cucujiformia</taxon>
        <taxon>Nitidulidae</taxon>
        <taxon>Meligethinae</taxon>
        <taxon>Brassicogethes</taxon>
    </lineage>
</organism>
<feature type="domain" description="Inositol polyphosphate-related phosphatase" evidence="2">
    <location>
        <begin position="2"/>
        <end position="313"/>
    </location>
</feature>
<evidence type="ECO:0000313" key="3">
    <source>
        <dbReference type="EMBL" id="CAH0548055.1"/>
    </source>
</evidence>
<evidence type="ECO:0000256" key="1">
    <source>
        <dbReference type="ARBA" id="ARBA00005910"/>
    </source>
</evidence>
<evidence type="ECO:0000313" key="4">
    <source>
        <dbReference type="Proteomes" id="UP001154078"/>
    </source>
</evidence>